<organism evidence="1">
    <name type="scientific">uncultured Caudovirales phage</name>
    <dbReference type="NCBI Taxonomy" id="2100421"/>
    <lineage>
        <taxon>Viruses</taxon>
        <taxon>Duplodnaviria</taxon>
        <taxon>Heunggongvirae</taxon>
        <taxon>Uroviricota</taxon>
        <taxon>Caudoviricetes</taxon>
        <taxon>Peduoviridae</taxon>
        <taxon>Maltschvirus</taxon>
        <taxon>Maltschvirus maltsch</taxon>
    </lineage>
</organism>
<gene>
    <name evidence="1" type="ORF">UFOVP286_64</name>
</gene>
<dbReference type="EMBL" id="LR796304">
    <property type="protein sequence ID" value="CAB4135803.1"/>
    <property type="molecule type" value="Genomic_DNA"/>
</dbReference>
<name>A0A6J5LRI3_9CAUD</name>
<accession>A0A6J5LRI3</accession>
<sequence length="59" mass="6669">MAFYPSERLIELIEKSDNGELTKEEKEELLLKCELETPSKSQSNISSFGLGFLIGSLFK</sequence>
<proteinExistence type="predicted"/>
<evidence type="ECO:0000313" key="1">
    <source>
        <dbReference type="EMBL" id="CAB4135803.1"/>
    </source>
</evidence>
<reference evidence="1" key="1">
    <citation type="submission" date="2020-04" db="EMBL/GenBank/DDBJ databases">
        <authorList>
            <person name="Chiriac C."/>
            <person name="Salcher M."/>
            <person name="Ghai R."/>
            <person name="Kavagutti S V."/>
        </authorList>
    </citation>
    <scope>NUCLEOTIDE SEQUENCE</scope>
</reference>
<protein>
    <submittedName>
        <fullName evidence="1">Uncharacterized protein</fullName>
    </submittedName>
</protein>